<dbReference type="InterPro" id="IPR051043">
    <property type="entry name" value="Sulfatase_Mod_Factor_Kinase"/>
</dbReference>
<dbReference type="Gene3D" id="3.90.1580.10">
    <property type="entry name" value="paralog of FGE (formylglycine-generating enzyme)"/>
    <property type="match status" value="1"/>
</dbReference>
<dbReference type="RefSeq" id="WP_107289572.1">
    <property type="nucleotide sequence ID" value="NZ_PYNF01000006.1"/>
</dbReference>
<dbReference type="Pfam" id="PF03781">
    <property type="entry name" value="FGE-sulfatase"/>
    <property type="match status" value="1"/>
</dbReference>
<dbReference type="SUPFAM" id="SSF56436">
    <property type="entry name" value="C-type lectin-like"/>
    <property type="match status" value="1"/>
</dbReference>
<evidence type="ECO:0000313" key="3">
    <source>
        <dbReference type="Proteomes" id="UP000241426"/>
    </source>
</evidence>
<comment type="caution">
    <text evidence="2">The sequence shown here is derived from an EMBL/GenBank/DDBJ whole genome shotgun (WGS) entry which is preliminary data.</text>
</comment>
<accession>A0A2T3KJ05</accession>
<dbReference type="InterPro" id="IPR016187">
    <property type="entry name" value="CTDL_fold"/>
</dbReference>
<dbReference type="PANTHER" id="PTHR23150">
    <property type="entry name" value="SULFATASE MODIFYING FACTOR 1, 2"/>
    <property type="match status" value="1"/>
</dbReference>
<evidence type="ECO:0000313" key="2">
    <source>
        <dbReference type="EMBL" id="PSU99240.1"/>
    </source>
</evidence>
<dbReference type="PANTHER" id="PTHR23150:SF19">
    <property type="entry name" value="FORMYLGLYCINE-GENERATING ENZYME"/>
    <property type="match status" value="1"/>
</dbReference>
<sequence>MYRKYLSILISGCVLTACTGETTASVTSKTIPAEKITQIEAKVKKLYPDADTKLQHQIVDVAVESLESMVFIKGGAFMMGAFKAPCNPISTDRMDWSPDAKCNTALSNAETGANFMHKVTLSNYSLSNHETTYHGFDAFKRAHNLPVVKAENRAKYDLSDEQFKNKATPTKTWQEAKDYCLWLGELTGYPIDLPTEAQWEYAARNRGKHLYYATNNGYIQRKNSHYLVNGRYVDYTKDEWNYGGLFESKDIKQFPPNPLGLYDMTGNVTEWINDWYANDYYQHSPEIDPQGPSTGTRKVMRGWGGDAPFITSRGGEAIVQDKYYPTYGFRCAVQQTTPVK</sequence>
<organism evidence="2 3">
    <name type="scientific">Photobacterium kishitanii</name>
    <dbReference type="NCBI Taxonomy" id="318456"/>
    <lineage>
        <taxon>Bacteria</taxon>
        <taxon>Pseudomonadati</taxon>
        <taxon>Pseudomonadota</taxon>
        <taxon>Gammaproteobacteria</taxon>
        <taxon>Vibrionales</taxon>
        <taxon>Vibrionaceae</taxon>
        <taxon>Photobacterium</taxon>
    </lineage>
</organism>
<dbReference type="GO" id="GO:0120147">
    <property type="term" value="F:formylglycine-generating oxidase activity"/>
    <property type="evidence" value="ECO:0007669"/>
    <property type="project" value="TreeGrafter"/>
</dbReference>
<name>A0A2T3KJ05_9GAMM</name>
<gene>
    <name evidence="2" type="ORF">C9J27_09750</name>
</gene>
<feature type="domain" description="Sulfatase-modifying factor enzyme-like" evidence="1">
    <location>
        <begin position="66"/>
        <end position="332"/>
    </location>
</feature>
<evidence type="ECO:0000259" key="1">
    <source>
        <dbReference type="Pfam" id="PF03781"/>
    </source>
</evidence>
<dbReference type="EMBL" id="PYNF01000006">
    <property type="protein sequence ID" value="PSU99240.1"/>
    <property type="molecule type" value="Genomic_DNA"/>
</dbReference>
<dbReference type="InterPro" id="IPR005532">
    <property type="entry name" value="SUMF_dom"/>
</dbReference>
<protein>
    <recommendedName>
        <fullName evidence="1">Sulfatase-modifying factor enzyme-like domain-containing protein</fullName>
    </recommendedName>
</protein>
<reference evidence="2 3" key="1">
    <citation type="submission" date="2018-01" db="EMBL/GenBank/DDBJ databases">
        <title>Whole genome sequencing of Histamine producing bacteria.</title>
        <authorList>
            <person name="Butler K."/>
        </authorList>
    </citation>
    <scope>NUCLEOTIDE SEQUENCE [LARGE SCALE GENOMIC DNA]</scope>
    <source>
        <strain evidence="2 3">FS-7.2</strain>
    </source>
</reference>
<dbReference type="AlphaFoldDB" id="A0A2T3KJ05"/>
<dbReference type="PROSITE" id="PS51257">
    <property type="entry name" value="PROKAR_LIPOPROTEIN"/>
    <property type="match status" value="1"/>
</dbReference>
<dbReference type="Proteomes" id="UP000241426">
    <property type="component" value="Unassembled WGS sequence"/>
</dbReference>
<proteinExistence type="predicted"/>
<dbReference type="InterPro" id="IPR042095">
    <property type="entry name" value="SUMF_sf"/>
</dbReference>